<protein>
    <submittedName>
        <fullName evidence="2">Uncharacterized protein</fullName>
    </submittedName>
</protein>
<accession>A0AAW2SR61</accession>
<name>A0AAW2SR61_9LAMI</name>
<feature type="compositionally biased region" description="Polar residues" evidence="1">
    <location>
        <begin position="120"/>
        <end position="141"/>
    </location>
</feature>
<reference evidence="2" key="2">
    <citation type="journal article" date="2024" name="Plant">
        <title>Genomic evolution and insights into agronomic trait innovations of Sesamum species.</title>
        <authorList>
            <person name="Miao H."/>
            <person name="Wang L."/>
            <person name="Qu L."/>
            <person name="Liu H."/>
            <person name="Sun Y."/>
            <person name="Le M."/>
            <person name="Wang Q."/>
            <person name="Wei S."/>
            <person name="Zheng Y."/>
            <person name="Lin W."/>
            <person name="Duan Y."/>
            <person name="Cao H."/>
            <person name="Xiong S."/>
            <person name="Wang X."/>
            <person name="Wei L."/>
            <person name="Li C."/>
            <person name="Ma Q."/>
            <person name="Ju M."/>
            <person name="Zhao R."/>
            <person name="Li G."/>
            <person name="Mu C."/>
            <person name="Tian Q."/>
            <person name="Mei H."/>
            <person name="Zhang T."/>
            <person name="Gao T."/>
            <person name="Zhang H."/>
        </authorList>
    </citation>
    <scope>NUCLEOTIDE SEQUENCE</scope>
    <source>
        <strain evidence="2">KEN1</strain>
    </source>
</reference>
<organism evidence="2">
    <name type="scientific">Sesamum latifolium</name>
    <dbReference type="NCBI Taxonomy" id="2727402"/>
    <lineage>
        <taxon>Eukaryota</taxon>
        <taxon>Viridiplantae</taxon>
        <taxon>Streptophyta</taxon>
        <taxon>Embryophyta</taxon>
        <taxon>Tracheophyta</taxon>
        <taxon>Spermatophyta</taxon>
        <taxon>Magnoliopsida</taxon>
        <taxon>eudicotyledons</taxon>
        <taxon>Gunneridae</taxon>
        <taxon>Pentapetalae</taxon>
        <taxon>asterids</taxon>
        <taxon>lamiids</taxon>
        <taxon>Lamiales</taxon>
        <taxon>Pedaliaceae</taxon>
        <taxon>Sesamum</taxon>
    </lineage>
</organism>
<comment type="caution">
    <text evidence="2">The sequence shown here is derived from an EMBL/GenBank/DDBJ whole genome shotgun (WGS) entry which is preliminary data.</text>
</comment>
<reference evidence="2" key="1">
    <citation type="submission" date="2020-06" db="EMBL/GenBank/DDBJ databases">
        <authorList>
            <person name="Li T."/>
            <person name="Hu X."/>
            <person name="Zhang T."/>
            <person name="Song X."/>
            <person name="Zhang H."/>
            <person name="Dai N."/>
            <person name="Sheng W."/>
            <person name="Hou X."/>
            <person name="Wei L."/>
        </authorList>
    </citation>
    <scope>NUCLEOTIDE SEQUENCE</scope>
    <source>
        <strain evidence="2">KEN1</strain>
        <tissue evidence="2">Leaf</tissue>
    </source>
</reference>
<feature type="region of interest" description="Disordered" evidence="1">
    <location>
        <begin position="77"/>
        <end position="101"/>
    </location>
</feature>
<dbReference type="AlphaFoldDB" id="A0AAW2SR61"/>
<proteinExistence type="predicted"/>
<evidence type="ECO:0000256" key="1">
    <source>
        <dbReference type="SAM" id="MobiDB-lite"/>
    </source>
</evidence>
<gene>
    <name evidence="2" type="ORF">Slati_4458100</name>
</gene>
<sequence>MRQNRGTCVSQKFKPEDEFEVVHHYDKKIGLALKRTYLNQNRFGHTSPTPFSSTRHLHSPNSLLQHEAKSLYFGMRKNGSQLEPGQSFSPGMALSSLPPPDGTTCCTTERWHLGCPRHPPNNSRHSQMLVSPQASRATPCQ</sequence>
<feature type="region of interest" description="Disordered" evidence="1">
    <location>
        <begin position="116"/>
        <end position="141"/>
    </location>
</feature>
<dbReference type="EMBL" id="JACGWN010000016">
    <property type="protein sequence ID" value="KAL0394919.1"/>
    <property type="molecule type" value="Genomic_DNA"/>
</dbReference>
<feature type="compositionally biased region" description="Polar residues" evidence="1">
    <location>
        <begin position="78"/>
        <end position="89"/>
    </location>
</feature>
<evidence type="ECO:0000313" key="2">
    <source>
        <dbReference type="EMBL" id="KAL0394919.1"/>
    </source>
</evidence>